<name>A0ABY6IF84_STRPE</name>
<keyword evidence="2" id="KW-1185">Reference proteome</keyword>
<accession>A0ABY6IF84</accession>
<reference evidence="1" key="1">
    <citation type="submission" date="2022-10" db="EMBL/GenBank/DDBJ databases">
        <title>Cytochrome P450 Catalyzes Benzene Ring Formation in the Biosynthesis of Trialkyl-Substituted Aromatic Polyketides.</title>
        <authorList>
            <person name="Zhao E."/>
            <person name="Ge H."/>
        </authorList>
    </citation>
    <scope>NUCLEOTIDE SEQUENCE</scope>
    <source>
        <strain evidence="1">NA0869</strain>
    </source>
</reference>
<organism evidence="1 2">
    <name type="scientific">Streptomyces peucetius</name>
    <dbReference type="NCBI Taxonomy" id="1950"/>
    <lineage>
        <taxon>Bacteria</taxon>
        <taxon>Bacillati</taxon>
        <taxon>Actinomycetota</taxon>
        <taxon>Actinomycetes</taxon>
        <taxon>Kitasatosporales</taxon>
        <taxon>Streptomycetaceae</taxon>
        <taxon>Streptomyces</taxon>
    </lineage>
</organism>
<dbReference type="EMBL" id="CP107567">
    <property type="protein sequence ID" value="UYQ65675.1"/>
    <property type="molecule type" value="Genomic_DNA"/>
</dbReference>
<proteinExistence type="predicted"/>
<gene>
    <name evidence="1" type="ORF">OGH68_32280</name>
</gene>
<dbReference type="RefSeq" id="WP_264248929.1">
    <property type="nucleotide sequence ID" value="NZ_CP107567.1"/>
</dbReference>
<evidence type="ECO:0000313" key="2">
    <source>
        <dbReference type="Proteomes" id="UP001163878"/>
    </source>
</evidence>
<evidence type="ECO:0008006" key="3">
    <source>
        <dbReference type="Google" id="ProtNLM"/>
    </source>
</evidence>
<evidence type="ECO:0000313" key="1">
    <source>
        <dbReference type="EMBL" id="UYQ65675.1"/>
    </source>
</evidence>
<protein>
    <recommendedName>
        <fullName evidence="3">PPM-type phosphatase domain-containing protein</fullName>
    </recommendedName>
</protein>
<sequence>MDVVHGHSSHEDSRWPRALLDRIGHRFRPGTDSDPDVTFVLRVS</sequence>
<dbReference type="Proteomes" id="UP001163878">
    <property type="component" value="Chromosome"/>
</dbReference>